<proteinExistence type="predicted"/>
<evidence type="ECO:0000256" key="6">
    <source>
        <dbReference type="PROSITE-ProRule" id="PRU00169"/>
    </source>
</evidence>
<keyword evidence="3" id="KW-0238">DNA-binding</keyword>
<dbReference type="SMART" id="SM00342">
    <property type="entry name" value="HTH_ARAC"/>
    <property type="match status" value="1"/>
</dbReference>
<evidence type="ECO:0000256" key="5">
    <source>
        <dbReference type="ARBA" id="ARBA00024867"/>
    </source>
</evidence>
<evidence type="ECO:0000256" key="2">
    <source>
        <dbReference type="ARBA" id="ARBA00023015"/>
    </source>
</evidence>
<evidence type="ECO:0000256" key="1">
    <source>
        <dbReference type="ARBA" id="ARBA00018672"/>
    </source>
</evidence>
<dbReference type="PROSITE" id="PS50110">
    <property type="entry name" value="RESPONSE_REGULATORY"/>
    <property type="match status" value="1"/>
</dbReference>
<keyword evidence="6" id="KW-0597">Phosphoprotein</keyword>
<dbReference type="SUPFAM" id="SSF52172">
    <property type="entry name" value="CheY-like"/>
    <property type="match status" value="1"/>
</dbReference>
<sequence>MESVCRIMIIDDEFIMRQGIRFMMRWEEEGYVIAGEASNGKEALDLIPALKPHIILCDIAMPVMNGLDFIKIVNREYPDIKLVVLSSYDNFEYVREALVNGAVDYVLKPTLNPEELLKIVSRAAKKVPDLELKRKAASSADDILETYLTQENGVHAEAFQGLFPHSCYRLFLLPLCYRDGNGIDMSPVLYEKVESFLKGITYCSYLKFLRGQETLCVVLNYSVKDDEKLIHALEVFMGQLGLISERVLGVLGVRHMRMEELKREYQESEVVEKEIFYNRGMHLYKKETGAAGKMPLEKFDFRKFTSFIAVCKYHEAIELYRSYIYGAVNNQMQEFKLKNQTKNLLYNLIGSCEEHIRELEEIRREYFVKIEQVMYCDDFLAVFDEMLYKLEEVMVNTEDDQNVYLGKILDYIQEHYAEELNLQSLAEEFNFSYSYLSAYFNQHISEGFSGYLNHIRIQKACEFLERSNLSIAQIGSAVGYADQSYFCRVFKKATGSTPSMYRRGIR</sequence>
<gene>
    <name evidence="9" type="ORF">K040078D81_35500</name>
</gene>
<keyword evidence="4" id="KW-0804">Transcription</keyword>
<dbReference type="Gene3D" id="3.40.50.2300">
    <property type="match status" value="1"/>
</dbReference>
<dbReference type="Pfam" id="PF12833">
    <property type="entry name" value="HTH_18"/>
    <property type="match status" value="1"/>
</dbReference>
<feature type="domain" description="Response regulatory" evidence="8">
    <location>
        <begin position="6"/>
        <end position="123"/>
    </location>
</feature>
<dbReference type="CDD" id="cd17536">
    <property type="entry name" value="REC_YesN-like"/>
    <property type="match status" value="1"/>
</dbReference>
<evidence type="ECO:0000259" key="8">
    <source>
        <dbReference type="PROSITE" id="PS50110"/>
    </source>
</evidence>
<dbReference type="InterPro" id="IPR018062">
    <property type="entry name" value="HTH_AraC-typ_CS"/>
</dbReference>
<dbReference type="Gene3D" id="1.10.10.60">
    <property type="entry name" value="Homeodomain-like"/>
    <property type="match status" value="2"/>
</dbReference>
<dbReference type="PRINTS" id="PR00032">
    <property type="entry name" value="HTHARAC"/>
</dbReference>
<dbReference type="InterPro" id="IPR001789">
    <property type="entry name" value="Sig_transdc_resp-reg_receiver"/>
</dbReference>
<comment type="caution">
    <text evidence="9">The sequence shown here is derived from an EMBL/GenBank/DDBJ whole genome shotgun (WGS) entry which is preliminary data.</text>
</comment>
<organism evidence="9 10">
    <name type="scientific">Blautia hominis</name>
    <dbReference type="NCBI Taxonomy" id="2025493"/>
    <lineage>
        <taxon>Bacteria</taxon>
        <taxon>Bacillati</taxon>
        <taxon>Bacillota</taxon>
        <taxon>Clostridia</taxon>
        <taxon>Lachnospirales</taxon>
        <taxon>Lachnospiraceae</taxon>
        <taxon>Blautia</taxon>
    </lineage>
</organism>
<dbReference type="PROSITE" id="PS01124">
    <property type="entry name" value="HTH_ARAC_FAMILY_2"/>
    <property type="match status" value="1"/>
</dbReference>
<evidence type="ECO:0000313" key="9">
    <source>
        <dbReference type="EMBL" id="GAA6409433.1"/>
    </source>
</evidence>
<keyword evidence="2" id="KW-0805">Transcription regulation</keyword>
<evidence type="ECO:0000259" key="7">
    <source>
        <dbReference type="PROSITE" id="PS01124"/>
    </source>
</evidence>
<protein>
    <recommendedName>
        <fullName evidence="1">Stage 0 sporulation protein A homolog</fullName>
    </recommendedName>
</protein>
<evidence type="ECO:0000256" key="4">
    <source>
        <dbReference type="ARBA" id="ARBA00023163"/>
    </source>
</evidence>
<dbReference type="PANTHER" id="PTHR43280">
    <property type="entry name" value="ARAC-FAMILY TRANSCRIPTIONAL REGULATOR"/>
    <property type="match status" value="1"/>
</dbReference>
<evidence type="ECO:0000256" key="3">
    <source>
        <dbReference type="ARBA" id="ARBA00023125"/>
    </source>
</evidence>
<name>A0ABQ0BDL5_9FIRM</name>
<reference evidence="9 10" key="1">
    <citation type="submission" date="2024-04" db="EMBL/GenBank/DDBJ databases">
        <title>Defined microbial consortia suppress multidrug-resistant proinflammatory Enterobacteriaceae via ecological control.</title>
        <authorList>
            <person name="Furuichi M."/>
            <person name="Kawaguchi T."/>
            <person name="Pust M."/>
            <person name="Yasuma K."/>
            <person name="Plichta D."/>
            <person name="Hasegawa N."/>
            <person name="Ohya T."/>
            <person name="Bhattarai S."/>
            <person name="Sasajima S."/>
            <person name="Aoto Y."/>
            <person name="Tuganbaev T."/>
            <person name="Yaginuma M."/>
            <person name="Ueda M."/>
            <person name="Okahashi N."/>
            <person name="Amafuji K."/>
            <person name="Kiridooshi Y."/>
            <person name="Sugita K."/>
            <person name="Strazar M."/>
            <person name="Skelly A."/>
            <person name="Suda W."/>
            <person name="Hattori M."/>
            <person name="Nakamoto N."/>
            <person name="Caballero S."/>
            <person name="Norman J."/>
            <person name="Olle B."/>
            <person name="Tanoue T."/>
            <person name="Arita M."/>
            <person name="Bucci V."/>
            <person name="Atarashi K."/>
            <person name="Xavier R."/>
            <person name="Honda K."/>
        </authorList>
    </citation>
    <scope>NUCLEOTIDE SEQUENCE [LARGE SCALE GENOMIC DNA]</scope>
    <source>
        <strain evidence="10">k04-0078-D8-1</strain>
    </source>
</reference>
<feature type="modified residue" description="4-aspartylphosphate" evidence="6">
    <location>
        <position position="58"/>
    </location>
</feature>
<dbReference type="SUPFAM" id="SSF46689">
    <property type="entry name" value="Homeodomain-like"/>
    <property type="match status" value="2"/>
</dbReference>
<dbReference type="PANTHER" id="PTHR43280:SF28">
    <property type="entry name" value="HTH-TYPE TRANSCRIPTIONAL ACTIVATOR RHAS"/>
    <property type="match status" value="1"/>
</dbReference>
<dbReference type="RefSeq" id="WP_390407141.1">
    <property type="nucleotide sequence ID" value="NZ_BAABYW010000001.1"/>
</dbReference>
<dbReference type="InterPro" id="IPR018060">
    <property type="entry name" value="HTH_AraC"/>
</dbReference>
<dbReference type="SMART" id="SM00448">
    <property type="entry name" value="REC"/>
    <property type="match status" value="1"/>
</dbReference>
<dbReference type="Pfam" id="PF00072">
    <property type="entry name" value="Response_reg"/>
    <property type="match status" value="1"/>
</dbReference>
<keyword evidence="10" id="KW-1185">Reference proteome</keyword>
<evidence type="ECO:0000313" key="10">
    <source>
        <dbReference type="Proteomes" id="UP001600943"/>
    </source>
</evidence>
<dbReference type="Proteomes" id="UP001600943">
    <property type="component" value="Unassembled WGS sequence"/>
</dbReference>
<dbReference type="EMBL" id="BAABYW010000001">
    <property type="protein sequence ID" value="GAA6409433.1"/>
    <property type="molecule type" value="Genomic_DNA"/>
</dbReference>
<accession>A0ABQ0BDL5</accession>
<dbReference type="PROSITE" id="PS00041">
    <property type="entry name" value="HTH_ARAC_FAMILY_1"/>
    <property type="match status" value="1"/>
</dbReference>
<dbReference type="InterPro" id="IPR020449">
    <property type="entry name" value="Tscrpt_reg_AraC-type_HTH"/>
</dbReference>
<dbReference type="InterPro" id="IPR011006">
    <property type="entry name" value="CheY-like_superfamily"/>
</dbReference>
<comment type="function">
    <text evidence="5">May play the central regulatory role in sporulation. It may be an element of the effector pathway responsible for the activation of sporulation genes in response to nutritional stress. Spo0A may act in concert with spo0H (a sigma factor) to control the expression of some genes that are critical to the sporulation process.</text>
</comment>
<feature type="domain" description="HTH araC/xylS-type" evidence="7">
    <location>
        <begin position="406"/>
        <end position="504"/>
    </location>
</feature>
<dbReference type="InterPro" id="IPR009057">
    <property type="entry name" value="Homeodomain-like_sf"/>
</dbReference>